<protein>
    <recommendedName>
        <fullName evidence="1">RES domain-containing protein</fullName>
    </recommendedName>
</protein>
<accession>A0ABM8KM55</accession>
<name>A0ABM8KM55_9FLAO</name>
<comment type="caution">
    <text evidence="2">The sequence shown here is derived from an EMBL/GenBank/DDBJ whole genome shotgun (WGS) entry which is preliminary data.</text>
</comment>
<gene>
    <name evidence="2" type="ORF">FLACOL7796_03546</name>
</gene>
<reference evidence="2 3" key="1">
    <citation type="submission" date="2020-02" db="EMBL/GenBank/DDBJ databases">
        <authorList>
            <person name="Criscuolo A."/>
        </authorList>
    </citation>
    <scope>NUCLEOTIDE SEQUENCE [LARGE SCALE GENOMIC DNA]</scope>
    <source>
        <strain evidence="2">CECT7796</strain>
    </source>
</reference>
<dbReference type="RefSeq" id="WP_173967409.1">
    <property type="nucleotide sequence ID" value="NZ_CADCST010000108.1"/>
</dbReference>
<sequence length="288" mass="32485">MRKIGPKNQLKYLFRARAFQSDKKLKFALEFPDKEIGPPPSEYATAGRMNPRGISVFYGSFNPKTALAEIRPPVGCKVAVARFEIKRTLQVLDLSALKLTNIEGSYFDENYARRITNIMFLKKLSQRLTKPVMPDDENAEYLATQVVAEFLASEFRIDGIIFPSAQSDGGLNVTLFHSASKVITPEVINGSSIEVSLMDWDGEELVHDYRVWVRMPSKPDSNKASQHFPLDLPGQEWGKNDTDCREGTLSIDLDSITVSHIKSVKIKSVVYDVNRTEYKISSDEVEDK</sequence>
<evidence type="ECO:0000313" key="3">
    <source>
        <dbReference type="Proteomes" id="UP000474567"/>
    </source>
</evidence>
<evidence type="ECO:0000259" key="1">
    <source>
        <dbReference type="SMART" id="SM00953"/>
    </source>
</evidence>
<organism evidence="2 3">
    <name type="scientific">Flavobacterium collinsii</name>
    <dbReference type="NCBI Taxonomy" id="1114861"/>
    <lineage>
        <taxon>Bacteria</taxon>
        <taxon>Pseudomonadati</taxon>
        <taxon>Bacteroidota</taxon>
        <taxon>Flavobacteriia</taxon>
        <taxon>Flavobacteriales</taxon>
        <taxon>Flavobacteriaceae</taxon>
        <taxon>Flavobacterium</taxon>
    </lineage>
</organism>
<proteinExistence type="predicted"/>
<dbReference type="InterPro" id="IPR014914">
    <property type="entry name" value="RES_dom"/>
</dbReference>
<keyword evidence="3" id="KW-1185">Reference proteome</keyword>
<feature type="domain" description="RES" evidence="1">
    <location>
        <begin position="32"/>
        <end position="186"/>
    </location>
</feature>
<dbReference type="Proteomes" id="UP000474567">
    <property type="component" value="Unassembled WGS sequence"/>
</dbReference>
<evidence type="ECO:0000313" key="2">
    <source>
        <dbReference type="EMBL" id="CAA9200980.1"/>
    </source>
</evidence>
<dbReference type="SMART" id="SM00953">
    <property type="entry name" value="RES"/>
    <property type="match status" value="1"/>
</dbReference>
<dbReference type="Pfam" id="PF08808">
    <property type="entry name" value="RES"/>
    <property type="match status" value="1"/>
</dbReference>
<dbReference type="EMBL" id="CADCST010000108">
    <property type="protein sequence ID" value="CAA9200980.1"/>
    <property type="molecule type" value="Genomic_DNA"/>
</dbReference>